<protein>
    <submittedName>
        <fullName evidence="1">BrnT family toxin</fullName>
    </submittedName>
</protein>
<accession>A0ABW0HAW8</accession>
<dbReference type="InterPro" id="IPR007460">
    <property type="entry name" value="BrnT_toxin"/>
</dbReference>
<evidence type="ECO:0000313" key="2">
    <source>
        <dbReference type="Proteomes" id="UP001596104"/>
    </source>
</evidence>
<proteinExistence type="predicted"/>
<evidence type="ECO:0000313" key="1">
    <source>
        <dbReference type="EMBL" id="MFC5392434.1"/>
    </source>
</evidence>
<dbReference type="Gene3D" id="3.10.450.530">
    <property type="entry name" value="Ribonuclease toxin, BrnT, of type II toxin-antitoxin system"/>
    <property type="match status" value="1"/>
</dbReference>
<dbReference type="Proteomes" id="UP001596104">
    <property type="component" value="Unassembled WGS sequence"/>
</dbReference>
<keyword evidence="2" id="KW-1185">Reference proteome</keyword>
<comment type="caution">
    <text evidence="1">The sequence shown here is derived from an EMBL/GenBank/DDBJ whole genome shotgun (WGS) entry which is preliminary data.</text>
</comment>
<dbReference type="RefSeq" id="WP_291674168.1">
    <property type="nucleotide sequence ID" value="NZ_JBHSLV010000011.1"/>
</dbReference>
<dbReference type="InterPro" id="IPR038573">
    <property type="entry name" value="BrnT_sf"/>
</dbReference>
<dbReference type="Pfam" id="PF04365">
    <property type="entry name" value="BrnT_toxin"/>
    <property type="match status" value="1"/>
</dbReference>
<organism evidence="1 2">
    <name type="scientific">Bosea vestrisii</name>
    <dbReference type="NCBI Taxonomy" id="151416"/>
    <lineage>
        <taxon>Bacteria</taxon>
        <taxon>Pseudomonadati</taxon>
        <taxon>Pseudomonadota</taxon>
        <taxon>Alphaproteobacteria</taxon>
        <taxon>Hyphomicrobiales</taxon>
        <taxon>Boseaceae</taxon>
        <taxon>Bosea</taxon>
    </lineage>
</organism>
<reference evidence="2" key="1">
    <citation type="journal article" date="2019" name="Int. J. Syst. Evol. Microbiol.">
        <title>The Global Catalogue of Microorganisms (GCM) 10K type strain sequencing project: providing services to taxonomists for standard genome sequencing and annotation.</title>
        <authorList>
            <consortium name="The Broad Institute Genomics Platform"/>
            <consortium name="The Broad Institute Genome Sequencing Center for Infectious Disease"/>
            <person name="Wu L."/>
            <person name="Ma J."/>
        </authorList>
    </citation>
    <scope>NUCLEOTIDE SEQUENCE [LARGE SCALE GENOMIC DNA]</scope>
    <source>
        <strain evidence="2">CGMCC 1.16326</strain>
    </source>
</reference>
<dbReference type="EMBL" id="JBHSLV010000011">
    <property type="protein sequence ID" value="MFC5392434.1"/>
    <property type="molecule type" value="Genomic_DNA"/>
</dbReference>
<sequence length="84" mass="9353">MKIVWDEPKRLANIAKHQLDFATLDLDYFLRAVVLPGHSGRMRAVGVYDGVLVTAVIFVPLGSEAISVISMRPANPKERRHLNA</sequence>
<name>A0ABW0HAW8_9HYPH</name>
<gene>
    <name evidence="1" type="ORF">ACFPPC_07245</name>
</gene>